<organism evidence="2">
    <name type="scientific">Lysobacter firmicutimachus</name>
    <dbReference type="NCBI Taxonomy" id="1792846"/>
    <lineage>
        <taxon>Bacteria</taxon>
        <taxon>Pseudomonadati</taxon>
        <taxon>Pseudomonadota</taxon>
        <taxon>Gammaproteobacteria</taxon>
        <taxon>Lysobacterales</taxon>
        <taxon>Lysobacteraceae</taxon>
        <taxon>Lysobacter</taxon>
    </lineage>
</organism>
<dbReference type="NCBIfam" id="TIGR01646">
    <property type="entry name" value="vgr_GE"/>
    <property type="match status" value="1"/>
</dbReference>
<dbReference type="InterPro" id="IPR037026">
    <property type="entry name" value="Vgr_OB-fold_dom_sf"/>
</dbReference>
<dbReference type="InterPro" id="IPR006531">
    <property type="entry name" value="Gp5/Vgr_OB"/>
</dbReference>
<evidence type="ECO:0000259" key="1">
    <source>
        <dbReference type="Pfam" id="PF04717"/>
    </source>
</evidence>
<reference evidence="2" key="1">
    <citation type="submission" date="2024-06" db="EMBL/GenBank/DDBJ databases">
        <authorList>
            <person name="Li S."/>
        </authorList>
    </citation>
    <scope>NUCLEOTIDE SEQUENCE</scope>
    <source>
        <strain evidence="2">SR10</strain>
    </source>
</reference>
<evidence type="ECO:0000313" key="2">
    <source>
        <dbReference type="EMBL" id="XCO74254.1"/>
    </source>
</evidence>
<feature type="domain" description="Gp5/Type VI secretion system Vgr protein OB-fold" evidence="1">
    <location>
        <begin position="379"/>
        <end position="453"/>
    </location>
</feature>
<dbReference type="AlphaFoldDB" id="A0AAU8MMB1"/>
<proteinExistence type="predicted"/>
<dbReference type="Pfam" id="PF05954">
    <property type="entry name" value="Phage_GPD"/>
    <property type="match status" value="1"/>
</dbReference>
<gene>
    <name evidence="2" type="primary">vgrG</name>
    <name evidence="2" type="ORF">ABU614_18010</name>
</gene>
<protein>
    <submittedName>
        <fullName evidence="2">Type VI secretion system tip protein VgrG</fullName>
    </submittedName>
</protein>
<sequence length="583" mass="62295">MSALPVTRPTDVITLTVQVDGAELPRTVALQGVEVVNQANRVPYARLRIGDGDAARGDFMRSTGELFVPGNKIQIAAGYHGETEAIFGGVILTQRIVSRDGASWLEVECRDPVFVMTLVRRNRYFEEMSDSDVAKKLLGEYPGSGVSAGEVASSDVSHPQLLQYQSSDWDFLVSRVEAAGQLCFADAGKVATVKPTLDDPPAAALDYGFTVLELDAEIDARTQSGAVRAVAWDPAEQTLLEASAKDPGWSGNGNLGASKLSAAAGRTEDVLWHGGSLANDQLQKWADGALLRARLAAARGRVRFVGLTAVKPGALLELSRLGERFNGKVYVTGVRHEFSSGRWTTDAEFGLPREPHAARVAMDHLPAAGLAAAVHGLQIGVVSELADDPGKEHRVRVKVPLAGMGEQGVWARVATLDAGDKRGTFFRPEVGDEVVLGFFHDDPSQPVILGMLHSRKKAPPLEATADNHTKAYVSRSGLTLEFDDDKKVMTLRTPGKNRIVLSDEDGGITLEDQHGNKLVLGEEGVVIESAKKAVALTAKTKLEAKANKIALESQTTLEAKAQAKAEVSSSGNLTLKGSMVMIN</sequence>
<dbReference type="InterPro" id="IPR006533">
    <property type="entry name" value="T6SS_Vgr_RhsGE"/>
</dbReference>
<dbReference type="Gene3D" id="3.55.50.10">
    <property type="entry name" value="Baseplate protein-like domains"/>
    <property type="match status" value="1"/>
</dbReference>
<name>A0AAU8MMB1_9GAMM</name>
<dbReference type="Pfam" id="PF04717">
    <property type="entry name" value="Phage_base_V"/>
    <property type="match status" value="1"/>
</dbReference>
<dbReference type="SUPFAM" id="SSF69279">
    <property type="entry name" value="Phage tail proteins"/>
    <property type="match status" value="1"/>
</dbReference>
<accession>A0AAU8MMB1</accession>
<dbReference type="RefSeq" id="WP_363797116.1">
    <property type="nucleotide sequence ID" value="NZ_CP159925.1"/>
</dbReference>
<dbReference type="EMBL" id="CP159925">
    <property type="protein sequence ID" value="XCO74254.1"/>
    <property type="molecule type" value="Genomic_DNA"/>
</dbReference>
<dbReference type="Gene3D" id="4.10.220.110">
    <property type="match status" value="1"/>
</dbReference>
<dbReference type="Gene3D" id="2.40.50.230">
    <property type="entry name" value="Gp5 N-terminal domain"/>
    <property type="match status" value="1"/>
</dbReference>
<dbReference type="SUPFAM" id="SSF69255">
    <property type="entry name" value="gp5 N-terminal domain-like"/>
    <property type="match status" value="1"/>
</dbReference>
<dbReference type="Gene3D" id="2.30.110.50">
    <property type="match status" value="1"/>
</dbReference>